<gene>
    <name evidence="10" type="primary">lpxH</name>
    <name evidence="11" type="ORF">MCB1EB_1082</name>
</gene>
<dbReference type="HAMAP" id="MF_00575">
    <property type="entry name" value="LpxH"/>
    <property type="match status" value="1"/>
</dbReference>
<dbReference type="GO" id="GO:0009245">
    <property type="term" value="P:lipid A biosynthetic process"/>
    <property type="evidence" value="ECO:0007669"/>
    <property type="project" value="UniProtKB-UniRule"/>
</dbReference>
<accession>A0A2Z6EUU6</accession>
<evidence type="ECO:0000256" key="5">
    <source>
        <dbReference type="ARBA" id="ARBA00022723"/>
    </source>
</evidence>
<keyword evidence="4 10" id="KW-0441">Lipid A biosynthesis</keyword>
<dbReference type="GO" id="GO:0008758">
    <property type="term" value="F:UDP-2,3-diacylglucosamine hydrolase activity"/>
    <property type="evidence" value="ECO:0007669"/>
    <property type="project" value="UniProtKB-UniRule"/>
</dbReference>
<keyword evidence="5 10" id="KW-0479">Metal-binding</keyword>
<protein>
    <recommendedName>
        <fullName evidence="10">UDP-2,3-diacylglucosamine hydrolase</fullName>
        <ecNumber evidence="10">3.6.1.54</ecNumber>
    </recommendedName>
    <alternativeName>
        <fullName evidence="10">UDP-2,3-diacylglucosamine diphosphatase</fullName>
    </alternativeName>
</protein>
<evidence type="ECO:0000256" key="6">
    <source>
        <dbReference type="ARBA" id="ARBA00022801"/>
    </source>
</evidence>
<dbReference type="Gene3D" id="3.60.21.10">
    <property type="match status" value="1"/>
</dbReference>
<reference evidence="11 12" key="1">
    <citation type="journal article" date="2018" name="Microbes Environ.">
        <title>Comparative Genomic Insights into Endofungal Lifestyles of Two Bacterial Endosymbionts, Mycoavidus cysteinexigens and Burkholderia rhizoxinica.</title>
        <authorList>
            <person name="Sharmin D."/>
            <person name="Guo Y."/>
            <person name="Nishizawa T."/>
            <person name="Ohshima S."/>
            <person name="Sato Y."/>
            <person name="Takashima Y."/>
            <person name="Narisawa K."/>
            <person name="Ohta H."/>
        </authorList>
    </citation>
    <scope>NUCLEOTIDE SEQUENCE [LARGE SCALE GENOMIC DNA]</scope>
    <source>
        <strain evidence="11 12">B1-EB</strain>
    </source>
</reference>
<dbReference type="SUPFAM" id="SSF56300">
    <property type="entry name" value="Metallo-dependent phosphatases"/>
    <property type="match status" value="1"/>
</dbReference>
<keyword evidence="9 10" id="KW-0464">Manganese</keyword>
<dbReference type="InterPro" id="IPR043461">
    <property type="entry name" value="LpxH-like"/>
</dbReference>
<keyword evidence="8 10" id="KW-0472">Membrane</keyword>
<feature type="binding site" evidence="10">
    <location>
        <position position="214"/>
    </location>
    <ligand>
        <name>Mn(2+)</name>
        <dbReference type="ChEBI" id="CHEBI:29035"/>
        <label>2</label>
    </ligand>
</feature>
<feature type="binding site" evidence="10">
    <location>
        <position position="141"/>
    </location>
    <ligand>
        <name>substrate</name>
    </ligand>
</feature>
<comment type="function">
    <text evidence="10">Hydrolyzes the pyrophosphate bond of UDP-2,3-diacylglucosamine to yield 2,3-diacylglucosamine 1-phosphate (lipid X) and UMP by catalyzing the attack of water at the alpha-P atom. Involved in the biosynthesis of lipid A, a phosphorylated glycolipid that anchors the lipopolysaccharide to the outer membrane of the cell.</text>
</comment>
<feature type="binding site" evidence="10">
    <location>
        <position position="59"/>
    </location>
    <ligand>
        <name>Mn(2+)</name>
        <dbReference type="ChEBI" id="CHEBI:29035"/>
        <label>1</label>
    </ligand>
</feature>
<dbReference type="UniPathway" id="UPA00359">
    <property type="reaction ID" value="UER00480"/>
</dbReference>
<keyword evidence="2 10" id="KW-0444">Lipid biosynthesis</keyword>
<keyword evidence="3 10" id="KW-0997">Cell inner membrane</keyword>
<dbReference type="GO" id="GO:0030145">
    <property type="term" value="F:manganese ion binding"/>
    <property type="evidence" value="ECO:0007669"/>
    <property type="project" value="UniProtKB-UniRule"/>
</dbReference>
<evidence type="ECO:0000256" key="9">
    <source>
        <dbReference type="ARBA" id="ARBA00023211"/>
    </source>
</evidence>
<evidence type="ECO:0000313" key="11">
    <source>
        <dbReference type="EMBL" id="BBE09243.1"/>
    </source>
</evidence>
<evidence type="ECO:0000256" key="4">
    <source>
        <dbReference type="ARBA" id="ARBA00022556"/>
    </source>
</evidence>
<feature type="binding site" evidence="10">
    <location>
        <position position="179"/>
    </location>
    <ligand>
        <name>substrate</name>
    </ligand>
</feature>
<feature type="binding site" evidence="10">
    <location>
        <position position="216"/>
    </location>
    <ligand>
        <name>Mn(2+)</name>
        <dbReference type="ChEBI" id="CHEBI:29035"/>
        <label>1</label>
    </ligand>
</feature>
<dbReference type="NCBIfam" id="NF003743">
    <property type="entry name" value="PRK05340.1"/>
    <property type="match status" value="1"/>
</dbReference>
<keyword evidence="7 10" id="KW-0443">Lipid metabolism</keyword>
<feature type="binding site" evidence="10">
    <location>
        <position position="133"/>
    </location>
    <ligand>
        <name>Mn(2+)</name>
        <dbReference type="ChEBI" id="CHEBI:29035"/>
        <label>2</label>
    </ligand>
</feature>
<dbReference type="CDD" id="cd07398">
    <property type="entry name" value="MPP_YbbF-LpxH"/>
    <property type="match status" value="1"/>
</dbReference>
<organism evidence="11 12">
    <name type="scientific">Mycoavidus cysteinexigens</name>
    <dbReference type="NCBI Taxonomy" id="1553431"/>
    <lineage>
        <taxon>Bacteria</taxon>
        <taxon>Pseudomonadati</taxon>
        <taxon>Pseudomonadota</taxon>
        <taxon>Betaproteobacteria</taxon>
        <taxon>Burkholderiales</taxon>
        <taxon>Burkholderiaceae</taxon>
        <taxon>Mycoavidus</taxon>
    </lineage>
</organism>
<comment type="subcellular location">
    <subcellularLocation>
        <location evidence="10">Cell inner membrane</location>
        <topology evidence="10">Peripheral membrane protein</topology>
        <orientation evidence="10">Cytoplasmic side</orientation>
    </subcellularLocation>
</comment>
<keyword evidence="6 10" id="KW-0378">Hydrolase</keyword>
<dbReference type="InterPro" id="IPR029052">
    <property type="entry name" value="Metallo-depent_PP-like"/>
</dbReference>
<dbReference type="PANTHER" id="PTHR34990">
    <property type="entry name" value="UDP-2,3-DIACYLGLUCOSAMINE HYDROLASE-RELATED"/>
    <property type="match status" value="1"/>
</dbReference>
<evidence type="ECO:0000256" key="8">
    <source>
        <dbReference type="ARBA" id="ARBA00023136"/>
    </source>
</evidence>
<evidence type="ECO:0000256" key="7">
    <source>
        <dbReference type="ARBA" id="ARBA00023098"/>
    </source>
</evidence>
<proteinExistence type="inferred from homology"/>
<comment type="pathway">
    <text evidence="10">Glycolipid biosynthesis; lipid IV(A) biosynthesis; lipid IV(A) from (3R)-3-hydroxytetradecanoyl-[acyl-carrier-protein] and UDP-N-acetyl-alpha-D-glucosamine: step 4/6.</text>
</comment>
<feature type="binding site" evidence="10">
    <location>
        <position position="59"/>
    </location>
    <ligand>
        <name>Mn(2+)</name>
        <dbReference type="ChEBI" id="CHEBI:29035"/>
        <label>2</label>
    </ligand>
</feature>
<feature type="binding site" evidence="10">
    <location>
        <position position="98"/>
    </location>
    <ligand>
        <name>Mn(2+)</name>
        <dbReference type="ChEBI" id="CHEBI:29035"/>
        <label>2</label>
    </ligand>
</feature>
<feature type="binding site" evidence="10">
    <location>
        <position position="26"/>
    </location>
    <ligand>
        <name>Mn(2+)</name>
        <dbReference type="ChEBI" id="CHEBI:29035"/>
        <label>1</label>
    </ligand>
</feature>
<dbReference type="InterPro" id="IPR004843">
    <property type="entry name" value="Calcineurin-like_PHP"/>
</dbReference>
<feature type="binding site" evidence="10">
    <location>
        <position position="183"/>
    </location>
    <ligand>
        <name>substrate</name>
    </ligand>
</feature>
<comment type="similarity">
    <text evidence="10">Belongs to the LpxH family.</text>
</comment>
<evidence type="ECO:0000256" key="10">
    <source>
        <dbReference type="HAMAP-Rule" id="MF_00575"/>
    </source>
</evidence>
<dbReference type="AlphaFoldDB" id="A0A2Z6EUU6"/>
<name>A0A2Z6EUU6_9BURK</name>
<dbReference type="EC" id="3.6.1.54" evidence="10"/>
<keyword evidence="1 10" id="KW-1003">Cell membrane</keyword>
<comment type="catalytic activity">
    <reaction evidence="10">
        <text>UDP-2-N,3-O-bis[(3R)-3-hydroxytetradecanoyl]-alpha-D-glucosamine + H2O = 2-N,3-O-bis[(3R)-3-hydroxytetradecanoyl]-alpha-D-glucosaminyl 1-phosphate + UMP + 2 H(+)</text>
        <dbReference type="Rhea" id="RHEA:25213"/>
        <dbReference type="ChEBI" id="CHEBI:15377"/>
        <dbReference type="ChEBI" id="CHEBI:15378"/>
        <dbReference type="ChEBI" id="CHEBI:57865"/>
        <dbReference type="ChEBI" id="CHEBI:57957"/>
        <dbReference type="ChEBI" id="CHEBI:78847"/>
        <dbReference type="EC" id="3.6.1.54"/>
    </reaction>
</comment>
<dbReference type="PANTHER" id="PTHR34990:SF1">
    <property type="entry name" value="UDP-2,3-DIACYLGLUCOSAMINE HYDROLASE"/>
    <property type="match status" value="1"/>
</dbReference>
<dbReference type="Proteomes" id="UP000282597">
    <property type="component" value="Chromosome"/>
</dbReference>
<dbReference type="NCBIfam" id="TIGR01854">
    <property type="entry name" value="lipid_A_lpxH"/>
    <property type="match status" value="1"/>
</dbReference>
<dbReference type="KEGG" id="mcys:MCB1EB_1082"/>
<sequence length="263" mass="29711">MSITGGASKHQSLQPNDARPVYFISDLHLSLAIPNTVAAFEHFIENTANDAQAVYILGDLFEYWIGDDMLVTPFAQKIAAQLHTLAERGIQLYIMPGNRDFLLGAHFAQAAGATLLDDPCLLEAFNLRTVLAHGDALCTADGFYQKYRKIVRCHAVQRFFLSWPLRWRLALAARIRARSGAQKRPRELMLGDVTEAAVLRLLAQYDVTTMIHGHTHRPAQHRHGAATRWVLPDWDYDQGTPRGGYLKLDQNGIQAWPLEFRYF</sequence>
<feature type="binding site" evidence="10">
    <location>
        <begin position="98"/>
        <end position="99"/>
    </location>
    <ligand>
        <name>substrate</name>
    </ligand>
</feature>
<evidence type="ECO:0000256" key="1">
    <source>
        <dbReference type="ARBA" id="ARBA00022475"/>
    </source>
</evidence>
<comment type="cofactor">
    <cofactor evidence="10">
        <name>Mn(2+)</name>
        <dbReference type="ChEBI" id="CHEBI:29035"/>
    </cofactor>
    <text evidence="10">Binds 2 Mn(2+) ions per subunit in a binuclear metal center.</text>
</comment>
<dbReference type="GO" id="GO:0019897">
    <property type="term" value="C:extrinsic component of plasma membrane"/>
    <property type="evidence" value="ECO:0007669"/>
    <property type="project" value="UniProtKB-UniRule"/>
</dbReference>
<dbReference type="Pfam" id="PF00149">
    <property type="entry name" value="Metallophos"/>
    <property type="match status" value="1"/>
</dbReference>
<evidence type="ECO:0000256" key="2">
    <source>
        <dbReference type="ARBA" id="ARBA00022516"/>
    </source>
</evidence>
<dbReference type="GO" id="GO:0005737">
    <property type="term" value="C:cytoplasm"/>
    <property type="evidence" value="ECO:0007669"/>
    <property type="project" value="InterPro"/>
</dbReference>
<feature type="binding site" evidence="10">
    <location>
        <position position="186"/>
    </location>
    <ligand>
        <name>substrate</name>
    </ligand>
</feature>
<keyword evidence="12" id="KW-1185">Reference proteome</keyword>
<evidence type="ECO:0000256" key="3">
    <source>
        <dbReference type="ARBA" id="ARBA00022519"/>
    </source>
</evidence>
<evidence type="ECO:0000313" key="12">
    <source>
        <dbReference type="Proteomes" id="UP000282597"/>
    </source>
</evidence>
<dbReference type="EMBL" id="AP018150">
    <property type="protein sequence ID" value="BBE09243.1"/>
    <property type="molecule type" value="Genomic_DNA"/>
</dbReference>
<dbReference type="RefSeq" id="WP_045362285.1">
    <property type="nucleotide sequence ID" value="NZ_AP018150.1"/>
</dbReference>
<feature type="binding site" evidence="10">
    <location>
        <position position="214"/>
    </location>
    <ligand>
        <name>substrate</name>
    </ligand>
</feature>
<feature type="binding site" evidence="10">
    <location>
        <position position="28"/>
    </location>
    <ligand>
        <name>Mn(2+)</name>
        <dbReference type="ChEBI" id="CHEBI:29035"/>
        <label>1</label>
    </ligand>
</feature>
<dbReference type="InterPro" id="IPR010138">
    <property type="entry name" value="UDP-diacylglucosamine_Hdrlase"/>
</dbReference>